<proteinExistence type="predicted"/>
<dbReference type="EMBL" id="FPJA01000004">
    <property type="protein sequence ID" value="SFW19233.1"/>
    <property type="molecule type" value="Genomic_DNA"/>
</dbReference>
<evidence type="ECO:0000313" key="1">
    <source>
        <dbReference type="EMBL" id="SFW19233.1"/>
    </source>
</evidence>
<organism evidence="1 2">
    <name type="scientific">Selenomonas ruminantium</name>
    <dbReference type="NCBI Taxonomy" id="971"/>
    <lineage>
        <taxon>Bacteria</taxon>
        <taxon>Bacillati</taxon>
        <taxon>Bacillota</taxon>
        <taxon>Negativicutes</taxon>
        <taxon>Selenomonadales</taxon>
        <taxon>Selenomonadaceae</taxon>
        <taxon>Selenomonas</taxon>
    </lineage>
</organism>
<keyword evidence="2" id="KW-1185">Reference proteome</keyword>
<dbReference type="AlphaFoldDB" id="A0A1K1M835"/>
<accession>A0A1K1M835</accession>
<dbReference type="RefSeq" id="WP_072305490.1">
    <property type="nucleotide sequence ID" value="NZ_FPJA01000004.1"/>
</dbReference>
<gene>
    <name evidence="1" type="ORF">SAMN02910323_0644</name>
</gene>
<sequence length="200" mass="23254">MDYSVEYRKNSIEMELFRQKYHDREKYLAYCRECPKYNTVWSCPPLQKDADAYLSKYAWVNVVGAKIILDQTVIEKADTPDKIKSEGWRIVTKVKHKVEAELLKLELQRPGSIALSSGGCNLCRECPRKAGKSCRQPDKMRYSMDAFGFDLSAITKDMLGIEIIWCKDRLPDYFTLIHGILTMEKVPEKVWQSMKLNVNQ</sequence>
<reference evidence="2" key="1">
    <citation type="submission" date="2016-11" db="EMBL/GenBank/DDBJ databases">
        <authorList>
            <person name="Varghese N."/>
            <person name="Submissions S."/>
        </authorList>
    </citation>
    <scope>NUCLEOTIDE SEQUENCE [LARGE SCALE GENOMIC DNA]</scope>
    <source>
        <strain evidence="2">C3</strain>
    </source>
</reference>
<dbReference type="InterPro" id="IPR019271">
    <property type="entry name" value="DUF2284_metal-binding"/>
</dbReference>
<dbReference type="Pfam" id="PF10050">
    <property type="entry name" value="DUF2284"/>
    <property type="match status" value="1"/>
</dbReference>
<protein>
    <submittedName>
        <fullName evidence="1">Predicted metal-binding protein</fullName>
    </submittedName>
</protein>
<dbReference type="Proteomes" id="UP000182958">
    <property type="component" value="Unassembled WGS sequence"/>
</dbReference>
<name>A0A1K1M835_SELRU</name>
<evidence type="ECO:0000313" key="2">
    <source>
        <dbReference type="Proteomes" id="UP000182958"/>
    </source>
</evidence>